<dbReference type="VEuPathDB" id="TriTrypDB:TcIL3000_0_19000"/>
<reference evidence="1 2" key="2">
    <citation type="journal article" date="2012" name="Proc. Natl. Acad. Sci. U.S.A.">
        <title>Antigenic diversity is generated by distinct evolutionary mechanisms in African trypanosome species.</title>
        <authorList>
            <person name="Jackson A.P."/>
            <person name="Berry A."/>
            <person name="Aslett M."/>
            <person name="Allison H.C."/>
            <person name="Burton P."/>
            <person name="Vavrova-Anderson J."/>
            <person name="Brown R."/>
            <person name="Browne H."/>
            <person name="Corton N."/>
            <person name="Hauser H."/>
            <person name="Gamble J."/>
            <person name="Gilderthorp R."/>
            <person name="Marcello L."/>
            <person name="McQuillan J."/>
            <person name="Otto T.D."/>
            <person name="Quail M.A."/>
            <person name="Sanders M.J."/>
            <person name="van Tonder A."/>
            <person name="Ginger M.L."/>
            <person name="Field M.C."/>
            <person name="Barry J.D."/>
            <person name="Hertz-Fowler C."/>
            <person name="Berriman M."/>
        </authorList>
    </citation>
    <scope>NUCLEOTIDE SEQUENCE [LARGE SCALE GENOMIC DNA]</scope>
    <source>
        <strain evidence="1 2">IL3000</strain>
    </source>
</reference>
<dbReference type="AlphaFoldDB" id="F9WI96"/>
<name>F9WI96_TRYCI</name>
<evidence type="ECO:0000313" key="1">
    <source>
        <dbReference type="EMBL" id="CCD17041.1"/>
    </source>
</evidence>
<protein>
    <submittedName>
        <fullName evidence="1">WGS project CAEQ00000000 data, annotated contig 752</fullName>
    </submittedName>
</protein>
<reference evidence="2" key="1">
    <citation type="submission" date="2011-07" db="EMBL/GenBank/DDBJ databases">
        <title>Divergent evolution of antigenic variation in African trypanosomes.</title>
        <authorList>
            <person name="Jackson A.P."/>
            <person name="Berry A."/>
            <person name="Allison H.C."/>
            <person name="Burton P."/>
            <person name="Anderson J."/>
            <person name="Aslett M."/>
            <person name="Brown R."/>
            <person name="Corton N."/>
            <person name="Harris D."/>
            <person name="Hauser H."/>
            <person name="Gamble J."/>
            <person name="Gilderthorp R."/>
            <person name="McQuillan J."/>
            <person name="Quail M.A."/>
            <person name="Sanders M."/>
            <person name="Van Tonder A."/>
            <person name="Ginger M.L."/>
            <person name="Donelson J.E."/>
            <person name="Field M.C."/>
            <person name="Barry J.D."/>
            <person name="Berriman M."/>
            <person name="Hertz-Fowler C."/>
        </authorList>
    </citation>
    <scope>NUCLEOTIDE SEQUENCE [LARGE SCALE GENOMIC DNA]</scope>
    <source>
        <strain evidence="2">IL3000</strain>
    </source>
</reference>
<sequence length="232" mass="26893">MFQKQETTREATPVVDLLNLQEVDVGKTVVFEAKRGSCSREIPALIKQRFPFACWIRLLGVGKDFLCAFSNSQPSRSIRYRIEAQVIRWSGWLVLFALGSTILAKTLTESYNPAYEAHLSALRRAKRDKVLKAKQTPRLTVNDSVAGAFPLHVDDDCDSEEYLETLRYEDDIRSRRRGSTVIDALPRGQRRPVHVRPTRYELQQQYAICWEIYNRRAPPERPQRPKVLPMRF</sequence>
<accession>F9WI96</accession>
<dbReference type="Proteomes" id="UP000000702">
    <property type="component" value="Unassembled WGS sequence"/>
</dbReference>
<evidence type="ECO:0000313" key="2">
    <source>
        <dbReference type="Proteomes" id="UP000000702"/>
    </source>
</evidence>
<gene>
    <name evidence="1" type="ORF">TCIL3000_0_19000</name>
</gene>
<organism evidence="1 2">
    <name type="scientific">Trypanosoma congolense (strain IL3000)</name>
    <dbReference type="NCBI Taxonomy" id="1068625"/>
    <lineage>
        <taxon>Eukaryota</taxon>
        <taxon>Discoba</taxon>
        <taxon>Euglenozoa</taxon>
        <taxon>Kinetoplastea</taxon>
        <taxon>Metakinetoplastina</taxon>
        <taxon>Trypanosomatida</taxon>
        <taxon>Trypanosomatidae</taxon>
        <taxon>Trypanosoma</taxon>
        <taxon>Nannomonas</taxon>
    </lineage>
</organism>
<keyword evidence="2" id="KW-1185">Reference proteome</keyword>
<dbReference type="EMBL" id="CAEQ01002550">
    <property type="protein sequence ID" value="CCD17041.1"/>
    <property type="molecule type" value="Genomic_DNA"/>
</dbReference>
<proteinExistence type="predicted"/>
<comment type="caution">
    <text evidence="1">The sequence shown here is derived from an EMBL/GenBank/DDBJ whole genome shotgun (WGS) entry which is preliminary data.</text>
</comment>